<evidence type="ECO:0000256" key="3">
    <source>
        <dbReference type="SAM" id="SignalP"/>
    </source>
</evidence>
<dbReference type="OrthoDB" id="2563011at2759"/>
<evidence type="ECO:0000313" key="4">
    <source>
        <dbReference type="EMBL" id="GJE89567.1"/>
    </source>
</evidence>
<keyword evidence="2" id="KW-1133">Transmembrane helix</keyword>
<feature type="transmembrane region" description="Helical" evidence="2">
    <location>
        <begin position="464"/>
        <end position="486"/>
    </location>
</feature>
<name>A0A9P3G7N0_9APHY</name>
<protein>
    <recommendedName>
        <fullName evidence="6">Peptidase A1 domain-containing protein</fullName>
    </recommendedName>
</protein>
<evidence type="ECO:0000256" key="2">
    <source>
        <dbReference type="SAM" id="Phobius"/>
    </source>
</evidence>
<dbReference type="AlphaFoldDB" id="A0A9P3G7N0"/>
<accession>A0A9P3G7N0</accession>
<organism evidence="4 5">
    <name type="scientific">Phanerochaete sordida</name>
    <dbReference type="NCBI Taxonomy" id="48140"/>
    <lineage>
        <taxon>Eukaryota</taxon>
        <taxon>Fungi</taxon>
        <taxon>Dikarya</taxon>
        <taxon>Basidiomycota</taxon>
        <taxon>Agaricomycotina</taxon>
        <taxon>Agaricomycetes</taxon>
        <taxon>Polyporales</taxon>
        <taxon>Phanerochaetaceae</taxon>
        <taxon>Phanerochaete</taxon>
    </lineage>
</organism>
<evidence type="ECO:0008006" key="6">
    <source>
        <dbReference type="Google" id="ProtNLM"/>
    </source>
</evidence>
<keyword evidence="5" id="KW-1185">Reference proteome</keyword>
<keyword evidence="2" id="KW-0812">Transmembrane</keyword>
<evidence type="ECO:0000256" key="1">
    <source>
        <dbReference type="SAM" id="MobiDB-lite"/>
    </source>
</evidence>
<dbReference type="Gene3D" id="2.40.70.10">
    <property type="entry name" value="Acid Proteases"/>
    <property type="match status" value="2"/>
</dbReference>
<keyword evidence="2" id="KW-0472">Membrane</keyword>
<sequence length="630" mass="65717">MVLSTPWLSPLIVAGALLCAAPVLAQDNGPWNVPLYFDSAGRYMVGVMMSNLTGTQNFSFAFSTGTGLISVASEGGNLASDAAGGPPLYNETKSITAQTVNDSETTSLFGQVTGSTIIKETCALVGVNQNWTYYNQTIVLVKDKTQNVLSEAANAQLGNEISGIIGLGTNRQANAAASTANNTGAFVPTYEDSIIGLFFHTWPADQNFIFVVELNSPVVGPSPDGGVAPLAGAPTSNGALAGTSAGQLQLYWSLPDYNRSTAGVAWVWVDPTPAPADANATVPPSDWAVVLDGWVASTSANQLSSKGQIVADLDPLYTGMYIPQDQAEIIREQLVWRAVCVCAGLILPSVDASIPGAQLKQGISTLGNLSMAYTVPCDTQLSFGIVIGQQAYIIDESTLIVTMSNGECVSSIEAWTNPFMTTYMFGARFASQLALIFRVDNNGTQSIGFYPLPKPSKSSLDVPAVVGGTVGGAALLVLTILGAFFLRRYYQRTAHTGPTPMAPSSAEPEEPKTPMSGAGWQVEPFTMAAGAHDAGGYTKGAPPGSPGAQSALVPNRRSEHGSPATTAHSLSPLPSAVVFLGDDRSTHVAPPSYRAGYDAHQPPSPVQTAHTGQTNMTAASAFYSSRAVCS</sequence>
<feature type="signal peptide" evidence="3">
    <location>
        <begin position="1"/>
        <end position="25"/>
    </location>
</feature>
<dbReference type="EMBL" id="BPQB01000013">
    <property type="protein sequence ID" value="GJE89567.1"/>
    <property type="molecule type" value="Genomic_DNA"/>
</dbReference>
<comment type="caution">
    <text evidence="4">The sequence shown here is derived from an EMBL/GenBank/DDBJ whole genome shotgun (WGS) entry which is preliminary data.</text>
</comment>
<feature type="region of interest" description="Disordered" evidence="1">
    <location>
        <begin position="497"/>
        <end position="519"/>
    </location>
</feature>
<gene>
    <name evidence="4" type="ORF">PsYK624_056700</name>
</gene>
<keyword evidence="3" id="KW-0732">Signal</keyword>
<proteinExistence type="predicted"/>
<feature type="region of interest" description="Disordered" evidence="1">
    <location>
        <begin position="531"/>
        <end position="570"/>
    </location>
</feature>
<feature type="chain" id="PRO_5040185669" description="Peptidase A1 domain-containing protein" evidence="3">
    <location>
        <begin position="26"/>
        <end position="630"/>
    </location>
</feature>
<dbReference type="Proteomes" id="UP000703269">
    <property type="component" value="Unassembled WGS sequence"/>
</dbReference>
<dbReference type="SUPFAM" id="SSF50630">
    <property type="entry name" value="Acid proteases"/>
    <property type="match status" value="1"/>
</dbReference>
<reference evidence="4 5" key="1">
    <citation type="submission" date="2021-08" db="EMBL/GenBank/DDBJ databases">
        <title>Draft Genome Sequence of Phanerochaete sordida strain YK-624.</title>
        <authorList>
            <person name="Mori T."/>
            <person name="Dohra H."/>
            <person name="Suzuki T."/>
            <person name="Kawagishi H."/>
            <person name="Hirai H."/>
        </authorList>
    </citation>
    <scope>NUCLEOTIDE SEQUENCE [LARGE SCALE GENOMIC DNA]</scope>
    <source>
        <strain evidence="4 5">YK-624</strain>
    </source>
</reference>
<dbReference type="InterPro" id="IPR021109">
    <property type="entry name" value="Peptidase_aspartic_dom_sf"/>
</dbReference>
<evidence type="ECO:0000313" key="5">
    <source>
        <dbReference type="Proteomes" id="UP000703269"/>
    </source>
</evidence>